<evidence type="ECO:0000313" key="3">
    <source>
        <dbReference type="EMBL" id="KAG7537746.1"/>
    </source>
</evidence>
<sequence>MEPFLLEPGWHTSQGAAQRFSEWRFTTREAPPPAFRPPDWCLLSPLSNSFNVLPAFSGVLLAMFGSAAASLSPHLPTALLAHFRLRLSPAPASDPPSPPEPPVPPDPPDPPLEQIRVTPFHGSLSKSGQSSLQPFTVLLPLLTTRPVPVLLLHVLFVGPGLESTIFSPISPSLHFSQILDLNAYRHVASSGLLATPFVPFGGTHFAFRRSFTAVCRFCSGLDPVSFSTRFVSGLLILTVYLSCELVFAIVCLIQWICVPMLVTFDSLSALVVNKALMVHLPWMRSHDYSFMEFYFLPLIEAPSLSLPLIEAPLHRIPRNEAFSCYTDAAWIASSGSCGMGWIFKTQDHRVIHRGSATRLHTPTALAAKALALRSALIAASRMEFTSIKVFSDSQVLISLLITETTTNELQGILHDIAFFSRSLLSIKFLFGPRKSNMLADALAMSALSSLTVLATPAL</sequence>
<evidence type="ECO:0000256" key="1">
    <source>
        <dbReference type="SAM" id="MobiDB-lite"/>
    </source>
</evidence>
<dbReference type="AlphaFoldDB" id="A0A8T1XS78"/>
<proteinExistence type="predicted"/>
<feature type="compositionally biased region" description="Pro residues" evidence="1">
    <location>
        <begin position="92"/>
        <end position="111"/>
    </location>
</feature>
<dbReference type="InterPro" id="IPR002156">
    <property type="entry name" value="RNaseH_domain"/>
</dbReference>
<evidence type="ECO:0000259" key="2">
    <source>
        <dbReference type="Pfam" id="PF13456"/>
    </source>
</evidence>
<dbReference type="PANTHER" id="PTHR47074:SF11">
    <property type="entry name" value="REVERSE TRANSCRIPTASE-LIKE PROTEIN"/>
    <property type="match status" value="1"/>
</dbReference>
<dbReference type="Pfam" id="PF13456">
    <property type="entry name" value="RVT_3"/>
    <property type="match status" value="1"/>
</dbReference>
<dbReference type="InterPro" id="IPR044730">
    <property type="entry name" value="RNase_H-like_dom_plant"/>
</dbReference>
<dbReference type="InterPro" id="IPR052929">
    <property type="entry name" value="RNase_H-like_EbsB-rel"/>
</dbReference>
<keyword evidence="4" id="KW-1185">Reference proteome</keyword>
<gene>
    <name evidence="3" type="ORF">ISN44_As13g016010</name>
</gene>
<dbReference type="EMBL" id="JAEFBJ010000013">
    <property type="protein sequence ID" value="KAG7537746.1"/>
    <property type="molecule type" value="Genomic_DNA"/>
</dbReference>
<dbReference type="PANTHER" id="PTHR47074">
    <property type="entry name" value="BNAC02G40300D PROTEIN"/>
    <property type="match status" value="1"/>
</dbReference>
<dbReference type="OrthoDB" id="1110729at2759"/>
<feature type="region of interest" description="Disordered" evidence="1">
    <location>
        <begin position="90"/>
        <end position="113"/>
    </location>
</feature>
<name>A0A8T1XS78_ARASU</name>
<dbReference type="GO" id="GO:0004523">
    <property type="term" value="F:RNA-DNA hybrid ribonuclease activity"/>
    <property type="evidence" value="ECO:0007669"/>
    <property type="project" value="InterPro"/>
</dbReference>
<protein>
    <submittedName>
        <fullName evidence="3">Ribonuclease H-like superfamily</fullName>
    </submittedName>
</protein>
<comment type="caution">
    <text evidence="3">The sequence shown here is derived from an EMBL/GenBank/DDBJ whole genome shotgun (WGS) entry which is preliminary data.</text>
</comment>
<dbReference type="Proteomes" id="UP000694251">
    <property type="component" value="Chromosome 13"/>
</dbReference>
<accession>A0A8T1XS78</accession>
<reference evidence="3 4" key="1">
    <citation type="submission" date="2020-12" db="EMBL/GenBank/DDBJ databases">
        <title>Concerted genomic and epigenomic changes stabilize Arabidopsis allopolyploids.</title>
        <authorList>
            <person name="Chen Z."/>
        </authorList>
    </citation>
    <scope>NUCLEOTIDE SEQUENCE [LARGE SCALE GENOMIC DNA]</scope>
    <source>
        <strain evidence="3">As9502</strain>
        <tissue evidence="3">Leaf</tissue>
    </source>
</reference>
<dbReference type="CDD" id="cd06222">
    <property type="entry name" value="RNase_H_like"/>
    <property type="match status" value="1"/>
</dbReference>
<organism evidence="3 4">
    <name type="scientific">Arabidopsis suecica</name>
    <name type="common">Swedish thale-cress</name>
    <name type="synonym">Cardaminopsis suecica</name>
    <dbReference type="NCBI Taxonomy" id="45249"/>
    <lineage>
        <taxon>Eukaryota</taxon>
        <taxon>Viridiplantae</taxon>
        <taxon>Streptophyta</taxon>
        <taxon>Embryophyta</taxon>
        <taxon>Tracheophyta</taxon>
        <taxon>Spermatophyta</taxon>
        <taxon>Magnoliopsida</taxon>
        <taxon>eudicotyledons</taxon>
        <taxon>Gunneridae</taxon>
        <taxon>Pentapetalae</taxon>
        <taxon>rosids</taxon>
        <taxon>malvids</taxon>
        <taxon>Brassicales</taxon>
        <taxon>Brassicaceae</taxon>
        <taxon>Camelineae</taxon>
        <taxon>Arabidopsis</taxon>
    </lineage>
</organism>
<evidence type="ECO:0000313" key="4">
    <source>
        <dbReference type="Proteomes" id="UP000694251"/>
    </source>
</evidence>
<feature type="domain" description="RNase H type-1" evidence="2">
    <location>
        <begin position="326"/>
        <end position="445"/>
    </location>
</feature>
<dbReference type="GO" id="GO:0003676">
    <property type="term" value="F:nucleic acid binding"/>
    <property type="evidence" value="ECO:0007669"/>
    <property type="project" value="InterPro"/>
</dbReference>